<dbReference type="AlphaFoldDB" id="A0AB39V2Q4"/>
<accession>A0AB39V2Q4</accession>
<reference evidence="2" key="1">
    <citation type="submission" date="2024-07" db="EMBL/GenBank/DDBJ databases">
        <authorList>
            <person name="Li X.-J."/>
            <person name="Wang X."/>
        </authorList>
    </citation>
    <scope>NUCLEOTIDE SEQUENCE</scope>
    <source>
        <strain evidence="2">HSP-536</strain>
    </source>
</reference>
<organism evidence="2">
    <name type="scientific">Leptotrichia alba</name>
    <dbReference type="NCBI Taxonomy" id="3239304"/>
    <lineage>
        <taxon>Bacteria</taxon>
        <taxon>Fusobacteriati</taxon>
        <taxon>Fusobacteriota</taxon>
        <taxon>Fusobacteriia</taxon>
        <taxon>Fusobacteriales</taxon>
        <taxon>Leptotrichiaceae</taxon>
        <taxon>Leptotrichia</taxon>
    </lineage>
</organism>
<feature type="coiled-coil region" evidence="1">
    <location>
        <begin position="34"/>
        <end position="76"/>
    </location>
</feature>
<sequence>MQKRKKLIVVSSALAIGIPLLAIGTKSMLKKVKNDYYKNQKKKIEAEKIEEREEELKKLAENKIKQEQQSQIVEDKSNKNKLIIQKSFEQKQQIEEPKLQPSIVKEKTTKVKIVDAVQSSEPVSSEPVVVIKRELTKKELKQAKKALKEARASYYSGNKGPALEKNSAKNTDKIVIKTDGKGNIEVVTNRTVKNKNDKAEKIIQEIKDSYYKGKNKSLK</sequence>
<dbReference type="KEGG" id="lala:AB8B28_08005"/>
<evidence type="ECO:0000313" key="2">
    <source>
        <dbReference type="EMBL" id="XDU61593.1"/>
    </source>
</evidence>
<name>A0AB39V2Q4_9FUSO</name>
<dbReference type="EMBL" id="CP165647">
    <property type="protein sequence ID" value="XDU61593.1"/>
    <property type="molecule type" value="Genomic_DNA"/>
</dbReference>
<keyword evidence="1" id="KW-0175">Coiled coil</keyword>
<protein>
    <submittedName>
        <fullName evidence="2">Uncharacterized protein</fullName>
    </submittedName>
</protein>
<evidence type="ECO:0000256" key="1">
    <source>
        <dbReference type="SAM" id="Coils"/>
    </source>
</evidence>
<proteinExistence type="predicted"/>
<gene>
    <name evidence="2" type="ORF">AB8B28_08005</name>
</gene>
<dbReference type="RefSeq" id="WP_369715147.1">
    <property type="nucleotide sequence ID" value="NZ_CP165647.1"/>
</dbReference>